<dbReference type="OrthoDB" id="5181666at2"/>
<dbReference type="RefSeq" id="WP_155356510.1">
    <property type="nucleotide sequence ID" value="NZ_BAAAHL010000018.1"/>
</dbReference>
<dbReference type="InterPro" id="IPR007560">
    <property type="entry name" value="Restrct_endonuc_IV_Mrr"/>
</dbReference>
<gene>
    <name evidence="2" type="ORF">Amac_047160</name>
</gene>
<dbReference type="GO" id="GO:0009307">
    <property type="term" value="P:DNA restriction-modification system"/>
    <property type="evidence" value="ECO:0007669"/>
    <property type="project" value="InterPro"/>
</dbReference>
<dbReference type="EMBL" id="BLAE01000027">
    <property type="protein sequence ID" value="GES11119.1"/>
    <property type="molecule type" value="Genomic_DNA"/>
</dbReference>
<dbReference type="Pfam" id="PF04471">
    <property type="entry name" value="Mrr_cat"/>
    <property type="match status" value="1"/>
</dbReference>
<reference evidence="2 3" key="1">
    <citation type="submission" date="2019-10" db="EMBL/GenBank/DDBJ databases">
        <title>Whole genome shotgun sequence of Acrocarpospora macrocephala NBRC 16266.</title>
        <authorList>
            <person name="Ichikawa N."/>
            <person name="Kimura A."/>
            <person name="Kitahashi Y."/>
            <person name="Komaki H."/>
            <person name="Oguchi A."/>
        </authorList>
    </citation>
    <scope>NUCLEOTIDE SEQUENCE [LARGE SCALE GENOMIC DNA]</scope>
    <source>
        <strain evidence="2 3">NBRC 16266</strain>
    </source>
</reference>
<evidence type="ECO:0000313" key="2">
    <source>
        <dbReference type="EMBL" id="GES11119.1"/>
    </source>
</evidence>
<evidence type="ECO:0000313" key="3">
    <source>
        <dbReference type="Proteomes" id="UP000331127"/>
    </source>
</evidence>
<keyword evidence="3" id="KW-1185">Reference proteome</keyword>
<dbReference type="GO" id="GO:0003677">
    <property type="term" value="F:DNA binding"/>
    <property type="evidence" value="ECO:0007669"/>
    <property type="project" value="InterPro"/>
</dbReference>
<protein>
    <recommendedName>
        <fullName evidence="1">Restriction endonuclease type IV Mrr domain-containing protein</fullName>
    </recommendedName>
</protein>
<dbReference type="GO" id="GO:0004519">
    <property type="term" value="F:endonuclease activity"/>
    <property type="evidence" value="ECO:0007669"/>
    <property type="project" value="InterPro"/>
</dbReference>
<evidence type="ECO:0000259" key="1">
    <source>
        <dbReference type="Pfam" id="PF04471"/>
    </source>
</evidence>
<feature type="domain" description="Restriction endonuclease type IV Mrr" evidence="1">
    <location>
        <begin position="12"/>
        <end position="67"/>
    </location>
</feature>
<comment type="caution">
    <text evidence="2">The sequence shown here is derived from an EMBL/GenBank/DDBJ whole genome shotgun (WGS) entry which is preliminary data.</text>
</comment>
<organism evidence="2 3">
    <name type="scientific">Acrocarpospora macrocephala</name>
    <dbReference type="NCBI Taxonomy" id="150177"/>
    <lineage>
        <taxon>Bacteria</taxon>
        <taxon>Bacillati</taxon>
        <taxon>Actinomycetota</taxon>
        <taxon>Actinomycetes</taxon>
        <taxon>Streptosporangiales</taxon>
        <taxon>Streptosporangiaceae</taxon>
        <taxon>Acrocarpospora</taxon>
    </lineage>
</organism>
<proteinExistence type="predicted"/>
<name>A0A5M3WSP7_9ACTN</name>
<dbReference type="AlphaFoldDB" id="A0A5M3WSP7"/>
<dbReference type="Proteomes" id="UP000331127">
    <property type="component" value="Unassembled WGS sequence"/>
</dbReference>
<sequence length="74" mass="8115">MERGRSSGDSHGPVRADRIRNLIGTVRCAYTGHQAVSVTSARFTRPTIEEGHGHVVMIDRTRLAEWISGKSLGL</sequence>
<accession>A0A5M3WSP7</accession>